<evidence type="ECO:0000313" key="1">
    <source>
        <dbReference type="EMBL" id="KAJ1604570.1"/>
    </source>
</evidence>
<gene>
    <name evidence="1" type="ORF">OJ253_3598</name>
</gene>
<dbReference type="OrthoDB" id="10285936at2759"/>
<accession>A0A9D5DJG8</accession>
<organism evidence="1">
    <name type="scientific">Cryptosporidium canis</name>
    <dbReference type="NCBI Taxonomy" id="195482"/>
    <lineage>
        <taxon>Eukaryota</taxon>
        <taxon>Sar</taxon>
        <taxon>Alveolata</taxon>
        <taxon>Apicomplexa</taxon>
        <taxon>Conoidasida</taxon>
        <taxon>Coccidia</taxon>
        <taxon>Eucoccidiorida</taxon>
        <taxon>Eimeriorina</taxon>
        <taxon>Cryptosporidiidae</taxon>
        <taxon>Cryptosporidium</taxon>
    </lineage>
</organism>
<proteinExistence type="predicted"/>
<protein>
    <submittedName>
        <fullName evidence="1">Uncharacterized protein</fullName>
    </submittedName>
</protein>
<dbReference type="EMBL" id="JAPCXC010000133">
    <property type="protein sequence ID" value="KAJ1604570.1"/>
    <property type="molecule type" value="Genomic_DNA"/>
</dbReference>
<dbReference type="Proteomes" id="UP001067231">
    <property type="component" value="Unassembled WGS sequence"/>
</dbReference>
<dbReference type="AlphaFoldDB" id="A0A9D5DJG8"/>
<sequence length="165" mass="17842">MFLRVKRESDEGVSFFRVWGLDREHEDVGAGVNGLKPGKELAIGEVLRDGNGAVSPGEIVGSGRYFRGEFREDVWDVFEWVLEGFDEGLSGHFEGAFSDLGGAGREPLVPEVERVLGQSPHILVGGDDGESNARDMASNGFVVGTDNVAKLFLRTDLGEEVVGDD</sequence>
<reference evidence="1" key="1">
    <citation type="submission" date="2022-10" db="EMBL/GenBank/DDBJ databases">
        <title>Adaptive evolution leads to modifications in subtelomeric GC content in a zoonotic Cryptosporidium species.</title>
        <authorList>
            <person name="Li J."/>
            <person name="Feng Y."/>
            <person name="Xiao L."/>
        </authorList>
    </citation>
    <scope>NUCLEOTIDE SEQUENCE</scope>
    <source>
        <strain evidence="1">33844</strain>
    </source>
</reference>
<comment type="caution">
    <text evidence="1">The sequence shown here is derived from an EMBL/GenBank/DDBJ whole genome shotgun (WGS) entry which is preliminary data.</text>
</comment>
<name>A0A9D5DJG8_9CRYT</name>